<dbReference type="EMBL" id="BKCJ010009350">
    <property type="protein sequence ID" value="GEU86558.1"/>
    <property type="molecule type" value="Genomic_DNA"/>
</dbReference>
<dbReference type="AlphaFoldDB" id="A0A6L2NJZ7"/>
<evidence type="ECO:0000313" key="2">
    <source>
        <dbReference type="EMBL" id="GEU86558.1"/>
    </source>
</evidence>
<organism evidence="2">
    <name type="scientific">Tanacetum cinerariifolium</name>
    <name type="common">Dalmatian daisy</name>
    <name type="synonym">Chrysanthemum cinerariifolium</name>
    <dbReference type="NCBI Taxonomy" id="118510"/>
    <lineage>
        <taxon>Eukaryota</taxon>
        <taxon>Viridiplantae</taxon>
        <taxon>Streptophyta</taxon>
        <taxon>Embryophyta</taxon>
        <taxon>Tracheophyta</taxon>
        <taxon>Spermatophyta</taxon>
        <taxon>Magnoliopsida</taxon>
        <taxon>eudicotyledons</taxon>
        <taxon>Gunneridae</taxon>
        <taxon>Pentapetalae</taxon>
        <taxon>asterids</taxon>
        <taxon>campanulids</taxon>
        <taxon>Asterales</taxon>
        <taxon>Asteraceae</taxon>
        <taxon>Asteroideae</taxon>
        <taxon>Anthemideae</taxon>
        <taxon>Anthemidinae</taxon>
        <taxon>Tanacetum</taxon>
    </lineage>
</organism>
<reference evidence="2" key="1">
    <citation type="journal article" date="2019" name="Sci. Rep.">
        <title>Draft genome of Tanacetum cinerariifolium, the natural source of mosquito coil.</title>
        <authorList>
            <person name="Yamashiro T."/>
            <person name="Shiraishi A."/>
            <person name="Satake H."/>
            <person name="Nakayama K."/>
        </authorList>
    </citation>
    <scope>NUCLEOTIDE SEQUENCE</scope>
</reference>
<evidence type="ECO:0000256" key="1">
    <source>
        <dbReference type="SAM" id="MobiDB-lite"/>
    </source>
</evidence>
<name>A0A6L2NJZ7_TANCI</name>
<proteinExistence type="predicted"/>
<protein>
    <submittedName>
        <fullName evidence="2">Uncharacterized protein</fullName>
    </submittedName>
</protein>
<feature type="region of interest" description="Disordered" evidence="1">
    <location>
        <begin position="1"/>
        <end position="30"/>
    </location>
</feature>
<feature type="compositionally biased region" description="Basic and acidic residues" evidence="1">
    <location>
        <begin position="1"/>
        <end position="17"/>
    </location>
</feature>
<accession>A0A6L2NJZ7</accession>
<comment type="caution">
    <text evidence="2">The sequence shown here is derived from an EMBL/GenBank/DDBJ whole genome shotgun (WGS) entry which is preliminary data.</text>
</comment>
<sequence>MTHKETKEEESETDSKTKVRITGSMGESSKKKKLKRFDFVTQKGDHVHFTQEQIKEQKRIKESVKVNMANKEDVVEKEELIDLLGIDVVTNVYKAKIK</sequence>
<gene>
    <name evidence="2" type="ORF">Tci_058536</name>
</gene>